<dbReference type="AlphaFoldDB" id="A0A4Y7KEQ1"/>
<name>A0A4Y7KEQ1_PAPSO</name>
<dbReference type="Gramene" id="RZC71327">
    <property type="protein sequence ID" value="RZC71327"/>
    <property type="gene ID" value="C5167_034500"/>
</dbReference>
<organism evidence="1 2">
    <name type="scientific">Papaver somniferum</name>
    <name type="common">Opium poppy</name>
    <dbReference type="NCBI Taxonomy" id="3469"/>
    <lineage>
        <taxon>Eukaryota</taxon>
        <taxon>Viridiplantae</taxon>
        <taxon>Streptophyta</taxon>
        <taxon>Embryophyta</taxon>
        <taxon>Tracheophyta</taxon>
        <taxon>Spermatophyta</taxon>
        <taxon>Magnoliopsida</taxon>
        <taxon>Ranunculales</taxon>
        <taxon>Papaveraceae</taxon>
        <taxon>Papaveroideae</taxon>
        <taxon>Papaver</taxon>
    </lineage>
</organism>
<accession>A0A4Y7KEQ1</accession>
<reference evidence="1 2" key="1">
    <citation type="journal article" date="2018" name="Science">
        <title>The opium poppy genome and morphinan production.</title>
        <authorList>
            <person name="Guo L."/>
            <person name="Winzer T."/>
            <person name="Yang X."/>
            <person name="Li Y."/>
            <person name="Ning Z."/>
            <person name="He Z."/>
            <person name="Teodor R."/>
            <person name="Lu Y."/>
            <person name="Bowser T.A."/>
            <person name="Graham I.A."/>
            <person name="Ye K."/>
        </authorList>
    </citation>
    <scope>NUCLEOTIDE SEQUENCE [LARGE SCALE GENOMIC DNA]</scope>
    <source>
        <strain evidence="2">cv. HN1</strain>
        <tissue evidence="1">Leaves</tissue>
    </source>
</reference>
<gene>
    <name evidence="1" type="ORF">C5167_034500</name>
</gene>
<protein>
    <submittedName>
        <fullName evidence="1">Uncharacterized protein</fullName>
    </submittedName>
</protein>
<dbReference type="Proteomes" id="UP000316621">
    <property type="component" value="Chromosome 7"/>
</dbReference>
<dbReference type="EMBL" id="CM010721">
    <property type="protein sequence ID" value="RZC71327.1"/>
    <property type="molecule type" value="Genomic_DNA"/>
</dbReference>
<evidence type="ECO:0000313" key="1">
    <source>
        <dbReference type="EMBL" id="RZC71327.1"/>
    </source>
</evidence>
<evidence type="ECO:0000313" key="2">
    <source>
        <dbReference type="Proteomes" id="UP000316621"/>
    </source>
</evidence>
<sequence>MTRKKTIKIAGKQVTDIDYSNVTFGKVSSSICLMLRVLALFGGSGPMGVEH</sequence>
<keyword evidence="2" id="KW-1185">Reference proteome</keyword>
<proteinExistence type="predicted"/>